<evidence type="ECO:0000313" key="5">
    <source>
        <dbReference type="EMBL" id="CAE7377058.1"/>
    </source>
</evidence>
<evidence type="ECO:0000256" key="2">
    <source>
        <dbReference type="ARBA" id="ARBA00022679"/>
    </source>
</evidence>
<reference evidence="5" key="1">
    <citation type="submission" date="2021-02" db="EMBL/GenBank/DDBJ databases">
        <authorList>
            <person name="Dougan E. K."/>
            <person name="Rhodes N."/>
            <person name="Thang M."/>
            <person name="Chan C."/>
        </authorList>
    </citation>
    <scope>NUCLEOTIDE SEQUENCE</scope>
</reference>
<dbReference type="GO" id="GO:0032259">
    <property type="term" value="P:methylation"/>
    <property type="evidence" value="ECO:0007669"/>
    <property type="project" value="UniProtKB-KW"/>
</dbReference>
<feature type="compositionally biased region" description="Basic and acidic residues" evidence="4">
    <location>
        <begin position="592"/>
        <end position="609"/>
    </location>
</feature>
<name>A0A812Q685_9DINO</name>
<dbReference type="InterPro" id="IPR001525">
    <property type="entry name" value="C5_MeTfrase"/>
</dbReference>
<keyword evidence="6" id="KW-1185">Reference proteome</keyword>
<sequence length="1160" mass="129783">MDAPSEEIFREALKKRLEGVACQAGLKDLGIGPDKLRKLSFCLAEAKRMLLRAWLKDEAVSISLQQDERHQRLLVRFTAASATLQRRSGVLGLAKNFGSCAGAVSAATEKVIRQFCTLCCEAPGLNRSGLAADEGLLESLRTKIEVIVADNASDEQKASALLRKDFCPNIRLTLRDCAHASRRTGLSGLEIIKRPFDAEPTLRDIMQCVFFGKHSIVAAIENSFLFKNRFEHHVSRSASEVKSVVRSLSLAKQRFDSTQKPIGRFVLWFFPLLQTIVEISRERRGEDSGDKASAFLAYITEEIVLQIAMLADAGDEGEQLVRQFDSESAASEEIGMNINNFLTKVCALFVSDEPVCVLTGYTRHMIDMLSQREILLPSLDGRGVRTIGGPSCITAEILDRCLGRMKVWVRLCQSVISHEFPEWDVLASFSILQVAGNQRDGMTNEVRDLNIRRLARFFSLEEALLRSELEDLAVLARNHASATSCDSVTAWQHTLQRVRATKKRRDRHPCSTLLTVLSRWVAWTPSTSGVEQAFGHGTHFQTARQSHASEASECRDMVLLLDHDPQTEDQQIRLAQQVWLALYGAPRQHSQPRLDKGLKRKSEPTGDTERGWIQKRRLQVQAKVQEQGGCRVPASELLPETAKAELKFQLDGRMERKLQALKDGHLLPEEADEELELFIRQLAAKKSALLKPPDLSAGEKKRDLLYSGPSKPWFLENTAQATVPAFVCPGVSGAVRPAQDSGMQMVSFAGDADVVITKDLKSLPELVQLCAVLRGSYVLDLPMLRGRPGLCLKFKGVGHLKRYVWLSPAFKQEREDFYAAMRRVVDDCVRKTSWRWLDSVDDVLAGKGMSYMALVTETEKNLEARFCSSLTVEPFVGRILLLNQRSPEVGSVGECEVIRVGTDFSGMGSFELAAKNVCHALNVHVDCVFACEKDPSCQSVLLDNHCPERMFSDVDQRDHLEAPPCDWFGAGFPCQAFASCGLRQGIHDQKDRGLLVAHSLDYIRVHLPQLVFFENVVGMTHAQHRWIRRRPEATYPPREHKRGFQNVTEAYKRIRFKGSDPARDCYVVDCGASLNWLAFAKNECMCLIRSRNSPESYWLSNLGRYLSTEDRLKLQGHDVAMKRPVPDKKLSAMLGNAMSVNVVQAVLMQAAWAMGRGQAS</sequence>
<dbReference type="Gene3D" id="3.40.50.150">
    <property type="entry name" value="Vaccinia Virus protein VP39"/>
    <property type="match status" value="1"/>
</dbReference>
<evidence type="ECO:0000256" key="4">
    <source>
        <dbReference type="SAM" id="MobiDB-lite"/>
    </source>
</evidence>
<dbReference type="EMBL" id="CAJNJA010016233">
    <property type="protein sequence ID" value="CAE7377058.1"/>
    <property type="molecule type" value="Genomic_DNA"/>
</dbReference>
<accession>A0A812Q685</accession>
<dbReference type="InterPro" id="IPR050750">
    <property type="entry name" value="C5-MTase"/>
</dbReference>
<keyword evidence="2" id="KW-0808">Transferase</keyword>
<evidence type="ECO:0000256" key="1">
    <source>
        <dbReference type="ARBA" id="ARBA00022603"/>
    </source>
</evidence>
<dbReference type="Proteomes" id="UP000601435">
    <property type="component" value="Unassembled WGS sequence"/>
</dbReference>
<dbReference type="InterPro" id="IPR029063">
    <property type="entry name" value="SAM-dependent_MTases_sf"/>
</dbReference>
<dbReference type="AlphaFoldDB" id="A0A812Q685"/>
<protein>
    <submittedName>
        <fullName evidence="5">NgoBVM protein</fullName>
    </submittedName>
</protein>
<dbReference type="GO" id="GO:0008168">
    <property type="term" value="F:methyltransferase activity"/>
    <property type="evidence" value="ECO:0007669"/>
    <property type="project" value="UniProtKB-KW"/>
</dbReference>
<feature type="region of interest" description="Disordered" evidence="4">
    <location>
        <begin position="589"/>
        <end position="609"/>
    </location>
</feature>
<dbReference type="Pfam" id="PF00145">
    <property type="entry name" value="DNA_methylase"/>
    <property type="match status" value="1"/>
</dbReference>
<gene>
    <name evidence="5" type="primary">ngoBVM</name>
    <name evidence="5" type="ORF">SNEC2469_LOCUS10174</name>
</gene>
<comment type="caution">
    <text evidence="5">The sequence shown here is derived from an EMBL/GenBank/DDBJ whole genome shotgun (WGS) entry which is preliminary data.</text>
</comment>
<evidence type="ECO:0000313" key="6">
    <source>
        <dbReference type="Proteomes" id="UP000601435"/>
    </source>
</evidence>
<dbReference type="SUPFAM" id="SSF53335">
    <property type="entry name" value="S-adenosyl-L-methionine-dependent methyltransferases"/>
    <property type="match status" value="1"/>
</dbReference>
<keyword evidence="1" id="KW-0489">Methyltransferase</keyword>
<dbReference type="PANTHER" id="PTHR46098:SF1">
    <property type="entry name" value="TRNA (CYTOSINE(38)-C(5))-METHYLTRANSFERASE"/>
    <property type="match status" value="1"/>
</dbReference>
<evidence type="ECO:0000256" key="3">
    <source>
        <dbReference type="ARBA" id="ARBA00022691"/>
    </source>
</evidence>
<dbReference type="OrthoDB" id="10495629at2759"/>
<keyword evidence="3" id="KW-0949">S-adenosyl-L-methionine</keyword>
<proteinExistence type="predicted"/>
<organism evidence="5 6">
    <name type="scientific">Symbiodinium necroappetens</name>
    <dbReference type="NCBI Taxonomy" id="1628268"/>
    <lineage>
        <taxon>Eukaryota</taxon>
        <taxon>Sar</taxon>
        <taxon>Alveolata</taxon>
        <taxon>Dinophyceae</taxon>
        <taxon>Suessiales</taxon>
        <taxon>Symbiodiniaceae</taxon>
        <taxon>Symbiodinium</taxon>
    </lineage>
</organism>
<dbReference type="PANTHER" id="PTHR46098">
    <property type="entry name" value="TRNA (CYTOSINE(38)-C(5))-METHYLTRANSFERASE"/>
    <property type="match status" value="1"/>
</dbReference>